<dbReference type="InterPro" id="IPR033935">
    <property type="entry name" value="Ribosomal_eL19_euk"/>
</dbReference>
<evidence type="ECO:0000313" key="6">
    <source>
        <dbReference type="EnsemblMetazoa" id="MESCA005956-PA"/>
    </source>
</evidence>
<evidence type="ECO:0000256" key="1">
    <source>
        <dbReference type="ARBA" id="ARBA00011082"/>
    </source>
</evidence>
<dbReference type="OMA" id="RAQCRKN"/>
<evidence type="ECO:0000259" key="5">
    <source>
        <dbReference type="SMART" id="SM01416"/>
    </source>
</evidence>
<feature type="domain" description="Large ribosomal subunit protein eL19" evidence="5">
    <location>
        <begin position="3"/>
        <end position="146"/>
    </location>
</feature>
<reference evidence="7" key="1">
    <citation type="submission" date="2013-02" db="EMBL/GenBank/DDBJ databases">
        <authorList>
            <person name="Hughes D."/>
        </authorList>
    </citation>
    <scope>NUCLEOTIDE SEQUENCE</scope>
    <source>
        <strain>Durham</strain>
        <strain evidence="7">NC isolate 2 -- Noor lab</strain>
    </source>
</reference>
<name>T1GQP5_MEGSC</name>
<dbReference type="PROSITE" id="PS00526">
    <property type="entry name" value="RIBOSOMAL_L19E"/>
    <property type="match status" value="1"/>
</dbReference>
<protein>
    <recommendedName>
        <fullName evidence="4">Ribosomal protein L19</fullName>
    </recommendedName>
</protein>
<dbReference type="AlphaFoldDB" id="T1GQP5"/>
<evidence type="ECO:0000256" key="3">
    <source>
        <dbReference type="ARBA" id="ARBA00023274"/>
    </source>
</evidence>
<reference evidence="6" key="2">
    <citation type="submission" date="2015-06" db="UniProtKB">
        <authorList>
            <consortium name="EnsemblMetazoa"/>
        </authorList>
    </citation>
    <scope>IDENTIFICATION</scope>
</reference>
<keyword evidence="7" id="KW-1185">Reference proteome</keyword>
<dbReference type="EMBL" id="CAQQ02102870">
    <property type="status" value="NOT_ANNOTATED_CDS"/>
    <property type="molecule type" value="Genomic_DNA"/>
</dbReference>
<dbReference type="Gene3D" id="1.10.1200.240">
    <property type="match status" value="1"/>
</dbReference>
<sequence length="213" mass="25242">MSSLKLQKRLAASVLRCGKKKVWLDPNEVNEIANTNSRQNIRKLIKDGLIIKKPVVVHSRYRVRKNTEARRKGRHCGFGKRKGTANARMPVKYLWMQRMRVLRRLLAKYRDTKKIDRHLYRDLYMKCKGNVFKNKRVLMEYIHKKKAEKQRSKMLSDQAEARRQRVREPVNAVKNVSPTRSKNSSLPALMKLLPKLLQESKHFTMSTFFTFNF</sequence>
<keyword evidence="3 4" id="KW-0687">Ribonucleoprotein</keyword>
<dbReference type="NCBIfam" id="NF006343">
    <property type="entry name" value="PRK08570.1"/>
    <property type="match status" value="1"/>
</dbReference>
<dbReference type="HAMAP" id="MF_01475">
    <property type="entry name" value="Ribosomal_eL19"/>
    <property type="match status" value="1"/>
</dbReference>
<dbReference type="HOGENOM" id="CLU_083919_0_1_1"/>
<dbReference type="InterPro" id="IPR023638">
    <property type="entry name" value="Ribosomal_eL19_CS"/>
</dbReference>
<dbReference type="InterPro" id="IPR057260">
    <property type="entry name" value="Ribosomal_L19e_C"/>
</dbReference>
<dbReference type="SMART" id="SM01416">
    <property type="entry name" value="Ribosomal_L19e"/>
    <property type="match status" value="1"/>
</dbReference>
<organism evidence="6 7">
    <name type="scientific">Megaselia scalaris</name>
    <name type="common">Humpbacked fly</name>
    <name type="synonym">Phora scalaris</name>
    <dbReference type="NCBI Taxonomy" id="36166"/>
    <lineage>
        <taxon>Eukaryota</taxon>
        <taxon>Metazoa</taxon>
        <taxon>Ecdysozoa</taxon>
        <taxon>Arthropoda</taxon>
        <taxon>Hexapoda</taxon>
        <taxon>Insecta</taxon>
        <taxon>Pterygota</taxon>
        <taxon>Neoptera</taxon>
        <taxon>Endopterygota</taxon>
        <taxon>Diptera</taxon>
        <taxon>Brachycera</taxon>
        <taxon>Muscomorpha</taxon>
        <taxon>Platypezoidea</taxon>
        <taxon>Phoridae</taxon>
        <taxon>Megaseliini</taxon>
        <taxon>Megaselia</taxon>
    </lineage>
</organism>
<dbReference type="EnsemblMetazoa" id="MESCA005956-RA">
    <property type="protein sequence ID" value="MESCA005956-PA"/>
    <property type="gene ID" value="MESCA005956"/>
</dbReference>
<dbReference type="Proteomes" id="UP000015102">
    <property type="component" value="Unassembled WGS sequence"/>
</dbReference>
<dbReference type="InterPro" id="IPR015972">
    <property type="entry name" value="Ribosomal_eL19_dom1"/>
</dbReference>
<dbReference type="GO" id="GO:0003723">
    <property type="term" value="F:RNA binding"/>
    <property type="evidence" value="ECO:0007669"/>
    <property type="project" value="InterPro"/>
</dbReference>
<dbReference type="Pfam" id="PF01280">
    <property type="entry name" value="Ribosomal_L19e"/>
    <property type="match status" value="1"/>
</dbReference>
<dbReference type="GO" id="GO:0003735">
    <property type="term" value="F:structural constituent of ribosome"/>
    <property type="evidence" value="ECO:0007669"/>
    <property type="project" value="InterPro"/>
</dbReference>
<dbReference type="STRING" id="36166.T1GQP5"/>
<proteinExistence type="inferred from homology"/>
<keyword evidence="2 4" id="KW-0689">Ribosomal protein</keyword>
<accession>T1GQP5</accession>
<dbReference type="InterPro" id="IPR035970">
    <property type="entry name" value="60S_ribosomal_eL19_sf"/>
</dbReference>
<dbReference type="CDD" id="cd01417">
    <property type="entry name" value="Ribosomal_L19e_E"/>
    <property type="match status" value="1"/>
</dbReference>
<evidence type="ECO:0000256" key="4">
    <source>
        <dbReference type="RuleBase" id="RU000574"/>
    </source>
</evidence>
<dbReference type="FunFam" id="1.10.1650.10:FF:000001">
    <property type="entry name" value="Ribosomal protein L19"/>
    <property type="match status" value="1"/>
</dbReference>
<dbReference type="Pfam" id="PF25476">
    <property type="entry name" value="Ribosomal_L19e_C"/>
    <property type="match status" value="1"/>
</dbReference>
<dbReference type="SUPFAM" id="SSF48140">
    <property type="entry name" value="Ribosomal protein L19 (L19e)"/>
    <property type="match status" value="1"/>
</dbReference>
<dbReference type="GO" id="GO:0006412">
    <property type="term" value="P:translation"/>
    <property type="evidence" value="ECO:0007669"/>
    <property type="project" value="InterPro"/>
</dbReference>
<dbReference type="InterPro" id="IPR000196">
    <property type="entry name" value="Ribosomal_eL19_dom"/>
</dbReference>
<dbReference type="PANTHER" id="PTHR10722">
    <property type="entry name" value="60S RIBOSOMAL PROTEIN L19"/>
    <property type="match status" value="1"/>
</dbReference>
<dbReference type="InterPro" id="IPR039547">
    <property type="entry name" value="Ribosomal_eL19"/>
</dbReference>
<comment type="similarity">
    <text evidence="1 4">Belongs to the eukaryotic ribosomal protein eL19 family.</text>
</comment>
<dbReference type="Gene3D" id="1.10.1650.10">
    <property type="match status" value="1"/>
</dbReference>
<evidence type="ECO:0000313" key="7">
    <source>
        <dbReference type="Proteomes" id="UP000015102"/>
    </source>
</evidence>
<dbReference type="FunFam" id="1.10.1200.240:FF:000001">
    <property type="entry name" value="Ribosomal protein L19"/>
    <property type="match status" value="1"/>
</dbReference>
<dbReference type="InterPro" id="IPR057259">
    <property type="entry name" value="Ribosomal_L19e"/>
</dbReference>
<evidence type="ECO:0000256" key="2">
    <source>
        <dbReference type="ARBA" id="ARBA00022980"/>
    </source>
</evidence>
<dbReference type="GO" id="GO:0022625">
    <property type="term" value="C:cytosolic large ribosomal subunit"/>
    <property type="evidence" value="ECO:0007669"/>
    <property type="project" value="InterPro"/>
</dbReference>